<dbReference type="InterPro" id="IPR013097">
    <property type="entry name" value="Dabb"/>
</dbReference>
<comment type="caution">
    <text evidence="2">The sequence shown here is derived from an EMBL/GenBank/DDBJ whole genome shotgun (WGS) entry which is preliminary data.</text>
</comment>
<dbReference type="EMBL" id="VCKW01000006">
    <property type="protein sequence ID" value="TMR06998.1"/>
    <property type="molecule type" value="Genomic_DNA"/>
</dbReference>
<protein>
    <submittedName>
        <fullName evidence="2">Dabb family protein</fullName>
    </submittedName>
</protein>
<accession>A0A5C4JJ58</accession>
<feature type="domain" description="Stress-response A/B barrel" evidence="1">
    <location>
        <begin position="2"/>
        <end position="91"/>
    </location>
</feature>
<keyword evidence="3" id="KW-1185">Reference proteome</keyword>
<reference evidence="2 3" key="1">
    <citation type="submission" date="2019-05" db="EMBL/GenBank/DDBJ databases">
        <title>Draft genome sequence of Actinomadura sp. 14C53.</title>
        <authorList>
            <person name="Saricaoglu S."/>
            <person name="Isik K."/>
        </authorList>
    </citation>
    <scope>NUCLEOTIDE SEQUENCE [LARGE SCALE GENOMIC DNA]</scope>
    <source>
        <strain evidence="2 3">14C53</strain>
    </source>
</reference>
<sequence>MIYHQIRIAMKPDAPADKVEHALELLRRMGRELDVIEFFLVGRDIGGEFHYGAMYALKDVDAYRAYMYAPLHREIDAFGLPLVANMISQDLTDDPDPEIGDKIAKVHSDRFSDHPELLDLVQDLGSYQGSGVPDEGSATT</sequence>
<dbReference type="Proteomes" id="UP000309174">
    <property type="component" value="Unassembled WGS sequence"/>
</dbReference>
<evidence type="ECO:0000259" key="1">
    <source>
        <dbReference type="PROSITE" id="PS51502"/>
    </source>
</evidence>
<dbReference type="PROSITE" id="PS51502">
    <property type="entry name" value="S_R_A_B_BARREL"/>
    <property type="match status" value="1"/>
</dbReference>
<dbReference type="SMART" id="SM00886">
    <property type="entry name" value="Dabb"/>
    <property type="match status" value="1"/>
</dbReference>
<evidence type="ECO:0000313" key="2">
    <source>
        <dbReference type="EMBL" id="TMR06998.1"/>
    </source>
</evidence>
<dbReference type="Pfam" id="PF07876">
    <property type="entry name" value="Dabb"/>
    <property type="match status" value="1"/>
</dbReference>
<dbReference type="InterPro" id="IPR011008">
    <property type="entry name" value="Dimeric_a/b-barrel"/>
</dbReference>
<proteinExistence type="predicted"/>
<name>A0A5C4JJ58_9ACTN</name>
<dbReference type="RefSeq" id="WP_138643369.1">
    <property type="nucleotide sequence ID" value="NZ_VCKW01000006.1"/>
</dbReference>
<gene>
    <name evidence="2" type="ORF">ETD83_02335</name>
</gene>
<organism evidence="2 3">
    <name type="scientific">Actinomadura soli</name>
    <dbReference type="NCBI Taxonomy" id="2508997"/>
    <lineage>
        <taxon>Bacteria</taxon>
        <taxon>Bacillati</taxon>
        <taxon>Actinomycetota</taxon>
        <taxon>Actinomycetes</taxon>
        <taxon>Streptosporangiales</taxon>
        <taxon>Thermomonosporaceae</taxon>
        <taxon>Actinomadura</taxon>
    </lineage>
</organism>
<dbReference type="OrthoDB" id="5518399at2"/>
<dbReference type="AlphaFoldDB" id="A0A5C4JJ58"/>
<dbReference type="SUPFAM" id="SSF54909">
    <property type="entry name" value="Dimeric alpha+beta barrel"/>
    <property type="match status" value="1"/>
</dbReference>
<dbReference type="Gene3D" id="3.30.70.100">
    <property type="match status" value="1"/>
</dbReference>
<evidence type="ECO:0000313" key="3">
    <source>
        <dbReference type="Proteomes" id="UP000309174"/>
    </source>
</evidence>